<proteinExistence type="predicted"/>
<dbReference type="RefSeq" id="WP_008835345.1">
    <property type="nucleotide sequence ID" value="NZ_AHAM01000058.1"/>
</dbReference>
<reference evidence="1 2" key="1">
    <citation type="journal article" date="2012" name="J. Bacteriol.">
        <title>Draft Genome Sequence of Mesorhizobium alhagi CCNWXJ12-2T, a Novel Salt-Resistant Species Isolated from the Desert of Northwestern China.</title>
        <authorList>
            <person name="Zhou M."/>
            <person name="Chen W."/>
            <person name="Chen H."/>
            <person name="Wei G."/>
        </authorList>
    </citation>
    <scope>NUCLEOTIDE SEQUENCE [LARGE SCALE GENOMIC DNA]</scope>
    <source>
        <strain evidence="1 2">CCNWXJ12-2</strain>
    </source>
</reference>
<name>H0HNI3_9HYPH</name>
<accession>H0HNI3</accession>
<dbReference type="PATRIC" id="fig|1107882.3.peg.1664"/>
<dbReference type="Proteomes" id="UP000003250">
    <property type="component" value="Unassembled WGS sequence"/>
</dbReference>
<dbReference type="EMBL" id="AHAM01000058">
    <property type="protein sequence ID" value="EHK57636.1"/>
    <property type="molecule type" value="Genomic_DNA"/>
</dbReference>
<evidence type="ECO:0000313" key="2">
    <source>
        <dbReference type="Proteomes" id="UP000003250"/>
    </source>
</evidence>
<keyword evidence="2" id="KW-1185">Reference proteome</keyword>
<sequence length="208" mass="22963">MASRDIDAILPEVMTHAPRAPEPLMLRNIRDAARRICMAGRMWRENDTLDVATPEAEALCTIPDAEIIEIERAKLDDIELTPRTIAWLDDNRPGWEDDDADAGSARFITQKNLNSVTVVPPATGTLTVRFILKPSRTALTLPAFLVDQFGEELGKGAAAKILQTPGEFANPQLGLKLESDFERLVNGLKFRVAKGQQGARLRTKGSYL</sequence>
<organism evidence="1 2">
    <name type="scientific">Mesorhizobium alhagi CCNWXJ12-2</name>
    <dbReference type="NCBI Taxonomy" id="1107882"/>
    <lineage>
        <taxon>Bacteria</taxon>
        <taxon>Pseudomonadati</taxon>
        <taxon>Pseudomonadota</taxon>
        <taxon>Alphaproteobacteria</taxon>
        <taxon>Hyphomicrobiales</taxon>
        <taxon>Phyllobacteriaceae</taxon>
        <taxon>Allomesorhizobium</taxon>
    </lineage>
</organism>
<evidence type="ECO:0000313" key="1">
    <source>
        <dbReference type="EMBL" id="EHK57636.1"/>
    </source>
</evidence>
<dbReference type="OrthoDB" id="8294698at2"/>
<gene>
    <name evidence="1" type="ORF">MAXJ12_08529</name>
</gene>
<protein>
    <submittedName>
        <fullName evidence="1">Uncharacterized protein</fullName>
    </submittedName>
</protein>
<dbReference type="AlphaFoldDB" id="H0HNI3"/>